<dbReference type="InterPro" id="IPR045216">
    <property type="entry name" value="CK2_alpha"/>
</dbReference>
<dbReference type="Pfam" id="PF00069">
    <property type="entry name" value="Pkinase"/>
    <property type="match status" value="1"/>
</dbReference>
<organism evidence="11 12">
    <name type="scientific">Pseudocohnilembus persalinus</name>
    <name type="common">Ciliate</name>
    <dbReference type="NCBI Taxonomy" id="266149"/>
    <lineage>
        <taxon>Eukaryota</taxon>
        <taxon>Sar</taxon>
        <taxon>Alveolata</taxon>
        <taxon>Ciliophora</taxon>
        <taxon>Intramacronucleata</taxon>
        <taxon>Oligohymenophorea</taxon>
        <taxon>Scuticociliatia</taxon>
        <taxon>Philasterida</taxon>
        <taxon>Pseudocohnilembidae</taxon>
        <taxon>Pseudocohnilembus</taxon>
    </lineage>
</organism>
<dbReference type="GO" id="GO:0051726">
    <property type="term" value="P:regulation of cell cycle"/>
    <property type="evidence" value="ECO:0007669"/>
    <property type="project" value="TreeGrafter"/>
</dbReference>
<evidence type="ECO:0000313" key="12">
    <source>
        <dbReference type="Proteomes" id="UP000054937"/>
    </source>
</evidence>
<evidence type="ECO:0000256" key="1">
    <source>
        <dbReference type="ARBA" id="ARBA00012513"/>
    </source>
</evidence>
<protein>
    <recommendedName>
        <fullName evidence="1">non-specific serine/threonine protein kinase</fullName>
        <ecNumber evidence="1">2.7.11.1</ecNumber>
    </recommendedName>
</protein>
<dbReference type="GO" id="GO:0005956">
    <property type="term" value="C:protein kinase CK2 complex"/>
    <property type="evidence" value="ECO:0007669"/>
    <property type="project" value="TreeGrafter"/>
</dbReference>
<feature type="domain" description="Protein kinase" evidence="10">
    <location>
        <begin position="1"/>
        <end position="293"/>
    </location>
</feature>
<keyword evidence="2" id="KW-0723">Serine/threonine-protein kinase</keyword>
<gene>
    <name evidence="11" type="ORF">PPERSA_07740</name>
</gene>
<dbReference type="GO" id="GO:0004674">
    <property type="term" value="F:protein serine/threonine kinase activity"/>
    <property type="evidence" value="ECO:0007669"/>
    <property type="project" value="UniProtKB-KW"/>
</dbReference>
<evidence type="ECO:0000259" key="10">
    <source>
        <dbReference type="PROSITE" id="PS50011"/>
    </source>
</evidence>
<keyword evidence="3" id="KW-0808">Transferase</keyword>
<evidence type="ECO:0000256" key="6">
    <source>
        <dbReference type="ARBA" id="ARBA00022840"/>
    </source>
</evidence>
<sequence>MTVTPELIYSEIAFLSIVKGHPNLPQLEDLFIEHDKIHIVLKYFEYKPFIAFFASFDMQEIRYYLYELLKGLKNLKQLGIYHRDVKPGNFLYNPETREGCLIDFGLSELDQSHIQHIKMKIANEEDPQKKEQLQTKLSYYNNIMKCIKIVGNNKIGTESFMPLESILRYQTQSYSVDMWPVGVIFLQFVLRKYNIFNHVRMMNKPADLKNNYFITFIMELANIYGTKAVTEQCDHYGYKVNFPNNMNEDPIQFKDIVKIEGFDDDAEDLLNKLLALDKDKRISVESAMEHDFFKPMFEEIKNNKQKKEEQIQLQQQQQKIQSQQQNIQIQPQNQQIQQNQILDPTNQQKLQQQLQQNQDKTNFNQGMQNNDQPIQNKMANYETNKTQVFYYKVVAKVLGKLFSIYDGTTEYILGKQMSQKAKDNHQGGFYVYSSIDEAIFADVPLKKGGLYFAPRTIIKCICWGSKVEYGNGKIAFSNLTPVSDLGMPKGYIATKAGKREARNKYMEEQKKKAGAVGQIQWTQKYTKDNKNNNFIKPMSAYTITLKNDEFYQKKQPQKLQQPIIFDP</sequence>
<dbReference type="GO" id="GO:0005634">
    <property type="term" value="C:nucleus"/>
    <property type="evidence" value="ECO:0007669"/>
    <property type="project" value="TreeGrafter"/>
</dbReference>
<dbReference type="InParanoid" id="A0A0V0R9N5"/>
<keyword evidence="4" id="KW-0547">Nucleotide-binding</keyword>
<evidence type="ECO:0000256" key="9">
    <source>
        <dbReference type="SAM" id="Coils"/>
    </source>
</evidence>
<dbReference type="OrthoDB" id="10020333at2759"/>
<comment type="catalytic activity">
    <reaction evidence="8">
        <text>L-seryl-[protein] + ATP = O-phospho-L-seryl-[protein] + ADP + H(+)</text>
        <dbReference type="Rhea" id="RHEA:17989"/>
        <dbReference type="Rhea" id="RHEA-COMP:9863"/>
        <dbReference type="Rhea" id="RHEA-COMP:11604"/>
        <dbReference type="ChEBI" id="CHEBI:15378"/>
        <dbReference type="ChEBI" id="CHEBI:29999"/>
        <dbReference type="ChEBI" id="CHEBI:30616"/>
        <dbReference type="ChEBI" id="CHEBI:83421"/>
        <dbReference type="ChEBI" id="CHEBI:456216"/>
        <dbReference type="EC" id="2.7.11.1"/>
    </reaction>
</comment>
<dbReference type="PROSITE" id="PS00108">
    <property type="entry name" value="PROTEIN_KINASE_ST"/>
    <property type="match status" value="1"/>
</dbReference>
<keyword evidence="9" id="KW-0175">Coiled coil</keyword>
<evidence type="ECO:0000256" key="3">
    <source>
        <dbReference type="ARBA" id="ARBA00022679"/>
    </source>
</evidence>
<dbReference type="EMBL" id="LDAU01000003">
    <property type="protein sequence ID" value="KRX11215.1"/>
    <property type="molecule type" value="Genomic_DNA"/>
</dbReference>
<dbReference type="SMART" id="SM00220">
    <property type="entry name" value="S_TKc"/>
    <property type="match status" value="1"/>
</dbReference>
<accession>A0A0V0R9N5</accession>
<name>A0A0V0R9N5_PSEPJ</name>
<dbReference type="PANTHER" id="PTHR24054:SF0">
    <property type="entry name" value="CASEIN KINASE II SUBUNIT ALPHA"/>
    <property type="match status" value="1"/>
</dbReference>
<dbReference type="InterPro" id="IPR000719">
    <property type="entry name" value="Prot_kinase_dom"/>
</dbReference>
<proteinExistence type="predicted"/>
<dbReference type="GO" id="GO:0005829">
    <property type="term" value="C:cytosol"/>
    <property type="evidence" value="ECO:0007669"/>
    <property type="project" value="TreeGrafter"/>
</dbReference>
<dbReference type="Gene3D" id="1.10.510.10">
    <property type="entry name" value="Transferase(Phosphotransferase) domain 1"/>
    <property type="match status" value="1"/>
</dbReference>
<feature type="coiled-coil region" evidence="9">
    <location>
        <begin position="297"/>
        <end position="326"/>
    </location>
</feature>
<dbReference type="SUPFAM" id="SSF56112">
    <property type="entry name" value="Protein kinase-like (PK-like)"/>
    <property type="match status" value="1"/>
</dbReference>
<evidence type="ECO:0000256" key="2">
    <source>
        <dbReference type="ARBA" id="ARBA00022527"/>
    </source>
</evidence>
<dbReference type="InterPro" id="IPR008271">
    <property type="entry name" value="Ser/Thr_kinase_AS"/>
</dbReference>
<dbReference type="InterPro" id="IPR011009">
    <property type="entry name" value="Kinase-like_dom_sf"/>
</dbReference>
<keyword evidence="5 11" id="KW-0418">Kinase</keyword>
<dbReference type="Proteomes" id="UP000054937">
    <property type="component" value="Unassembled WGS sequence"/>
</dbReference>
<comment type="caution">
    <text evidence="11">The sequence shown here is derived from an EMBL/GenBank/DDBJ whole genome shotgun (WGS) entry which is preliminary data.</text>
</comment>
<dbReference type="AlphaFoldDB" id="A0A0V0R9N5"/>
<comment type="catalytic activity">
    <reaction evidence="7">
        <text>L-threonyl-[protein] + ATP = O-phospho-L-threonyl-[protein] + ADP + H(+)</text>
        <dbReference type="Rhea" id="RHEA:46608"/>
        <dbReference type="Rhea" id="RHEA-COMP:11060"/>
        <dbReference type="Rhea" id="RHEA-COMP:11605"/>
        <dbReference type="ChEBI" id="CHEBI:15378"/>
        <dbReference type="ChEBI" id="CHEBI:30013"/>
        <dbReference type="ChEBI" id="CHEBI:30616"/>
        <dbReference type="ChEBI" id="CHEBI:61977"/>
        <dbReference type="ChEBI" id="CHEBI:456216"/>
        <dbReference type="EC" id="2.7.11.1"/>
    </reaction>
</comment>
<dbReference type="PROSITE" id="PS50011">
    <property type="entry name" value="PROTEIN_KINASE_DOM"/>
    <property type="match status" value="1"/>
</dbReference>
<evidence type="ECO:0000313" key="11">
    <source>
        <dbReference type="EMBL" id="KRX11215.1"/>
    </source>
</evidence>
<evidence type="ECO:0000256" key="5">
    <source>
        <dbReference type="ARBA" id="ARBA00022777"/>
    </source>
</evidence>
<evidence type="ECO:0000256" key="7">
    <source>
        <dbReference type="ARBA" id="ARBA00047899"/>
    </source>
</evidence>
<evidence type="ECO:0000256" key="4">
    <source>
        <dbReference type="ARBA" id="ARBA00022741"/>
    </source>
</evidence>
<reference evidence="11 12" key="1">
    <citation type="journal article" date="2015" name="Sci. Rep.">
        <title>Genome of the facultative scuticociliatosis pathogen Pseudocohnilembus persalinus provides insight into its virulence through horizontal gene transfer.</title>
        <authorList>
            <person name="Xiong J."/>
            <person name="Wang G."/>
            <person name="Cheng J."/>
            <person name="Tian M."/>
            <person name="Pan X."/>
            <person name="Warren A."/>
            <person name="Jiang C."/>
            <person name="Yuan D."/>
            <person name="Miao W."/>
        </authorList>
    </citation>
    <scope>NUCLEOTIDE SEQUENCE [LARGE SCALE GENOMIC DNA]</scope>
    <source>
        <strain evidence="11">36N120E</strain>
    </source>
</reference>
<keyword evidence="6" id="KW-0067">ATP-binding</keyword>
<dbReference type="GO" id="GO:0005524">
    <property type="term" value="F:ATP binding"/>
    <property type="evidence" value="ECO:0007669"/>
    <property type="project" value="UniProtKB-KW"/>
</dbReference>
<evidence type="ECO:0000256" key="8">
    <source>
        <dbReference type="ARBA" id="ARBA00048679"/>
    </source>
</evidence>
<keyword evidence="12" id="KW-1185">Reference proteome</keyword>
<dbReference type="EC" id="2.7.11.1" evidence="1"/>
<dbReference type="PANTHER" id="PTHR24054">
    <property type="entry name" value="CASEIN KINASE II SUBUNIT ALPHA"/>
    <property type="match status" value="1"/>
</dbReference>